<dbReference type="RefSeq" id="WP_200605218.1">
    <property type="nucleotide sequence ID" value="NZ_CP071517.1"/>
</dbReference>
<feature type="chain" id="PRO_5046837977" evidence="1">
    <location>
        <begin position="22"/>
        <end position="254"/>
    </location>
</feature>
<dbReference type="SMART" id="SM00671">
    <property type="entry name" value="SEL1"/>
    <property type="match status" value="1"/>
</dbReference>
<organism evidence="2 3">
    <name type="scientific">Lysobacter arenosi</name>
    <dbReference type="NCBI Taxonomy" id="2795387"/>
    <lineage>
        <taxon>Bacteria</taxon>
        <taxon>Pseudomonadati</taxon>
        <taxon>Pseudomonadota</taxon>
        <taxon>Gammaproteobacteria</taxon>
        <taxon>Lysobacterales</taxon>
        <taxon>Lysobacteraceae</taxon>
        <taxon>Lysobacter</taxon>
    </lineage>
</organism>
<proteinExistence type="predicted"/>
<dbReference type="SUPFAM" id="SSF81901">
    <property type="entry name" value="HCP-like"/>
    <property type="match status" value="1"/>
</dbReference>
<sequence length="254" mass="28088">MGIGRKVLALAMLMVVGAAGAHSGKEDPLQLTDKSFMQLQAVEMASKDKPNELERVFGLKSYERGNPEDAAEHFRVAARYADKYSQHYLSLMYWHGAGVRVDRVQAYVWADLAAERGSRKLLLIREKMWSQLTAEQQEQALAIGEEYYARYGDEVAKPRAESLMRAFARDMTGSRLGYRNQRMDVAGQPVGGAFGYKNGGNASSYLVAGAATPDQLYGTTGGLEFDGYWKQQDDLLDRTGSTSVGPVTPVKTRK</sequence>
<protein>
    <submittedName>
        <fullName evidence="2">Sel1 repeat family protein</fullName>
    </submittedName>
</protein>
<evidence type="ECO:0000256" key="1">
    <source>
        <dbReference type="SAM" id="SignalP"/>
    </source>
</evidence>
<gene>
    <name evidence="2" type="ORF">HIV01_004870</name>
</gene>
<keyword evidence="3" id="KW-1185">Reference proteome</keyword>
<name>A0ABX7REP4_9GAMM</name>
<dbReference type="InterPro" id="IPR011990">
    <property type="entry name" value="TPR-like_helical_dom_sf"/>
</dbReference>
<dbReference type="EMBL" id="CP071517">
    <property type="protein sequence ID" value="QSX75857.1"/>
    <property type="molecule type" value="Genomic_DNA"/>
</dbReference>
<accession>A0ABX7REP4</accession>
<feature type="signal peptide" evidence="1">
    <location>
        <begin position="1"/>
        <end position="21"/>
    </location>
</feature>
<dbReference type="Gene3D" id="1.25.40.10">
    <property type="entry name" value="Tetratricopeptide repeat domain"/>
    <property type="match status" value="1"/>
</dbReference>
<dbReference type="InterPro" id="IPR006597">
    <property type="entry name" value="Sel1-like"/>
</dbReference>
<keyword evidence="1" id="KW-0732">Signal</keyword>
<evidence type="ECO:0000313" key="3">
    <source>
        <dbReference type="Proteomes" id="UP000663400"/>
    </source>
</evidence>
<dbReference type="Proteomes" id="UP000663400">
    <property type="component" value="Chromosome"/>
</dbReference>
<evidence type="ECO:0000313" key="2">
    <source>
        <dbReference type="EMBL" id="QSX75857.1"/>
    </source>
</evidence>
<reference evidence="2 3" key="1">
    <citation type="submission" date="2021-02" db="EMBL/GenBank/DDBJ databases">
        <title>Lysobacter arenosi sp. nov., isolated from soil of gangwondo yeongwol, south Korea.</title>
        <authorList>
            <person name="Kim K.R."/>
            <person name="Kim K.H."/>
            <person name="Jeon C.O."/>
        </authorList>
    </citation>
    <scope>NUCLEOTIDE SEQUENCE [LARGE SCALE GENOMIC DNA]</scope>
    <source>
        <strain evidence="2 3">R7</strain>
    </source>
</reference>